<evidence type="ECO:0000313" key="6">
    <source>
        <dbReference type="Proteomes" id="UP001165561"/>
    </source>
</evidence>
<dbReference type="Pfam" id="PF00171">
    <property type="entry name" value="Aldedh"/>
    <property type="match status" value="1"/>
</dbReference>
<evidence type="ECO:0000313" key="5">
    <source>
        <dbReference type="EMBL" id="MDD9207986.1"/>
    </source>
</evidence>
<feature type="active site" evidence="2">
    <location>
        <position position="262"/>
    </location>
</feature>
<dbReference type="EMBL" id="JARACI010001178">
    <property type="protein sequence ID" value="MDD9207986.1"/>
    <property type="molecule type" value="Genomic_DNA"/>
</dbReference>
<sequence>MHQVAPTEADVVARVPRRLHIGGRWVGAASGATLDVLDPATGQVLCAVADASPEDGRAALEAAAAAQPSFARVPPRARADILHRAFELLHERIEDLALLMTLEMGKPLAESRGEIAYAAEFFRHFAEEAVRISGGYQVAPAGGARFLLAKQPVGPCLLITPWNFPMAMGTRKLGPAIAAGCTSVIKPAAQTPLSMLALVGILQEAGAPDGVVNVITTSRSGPVIEPLIRSGLARKLSFTGSTAVGRTLLEQCAEKVLRTSMELGGNAPFIVFPDADLDAAVEGAVAAKMRNSGEACTAANRMYVHADVIDDFGARLADRMGAMRVGRGTEDGVGVGPLIDARAREKVQSLVDDAVQRGARVLTGGRALDGEGYFYSPTVLTGVSASARMRHEEIFGPVAPLTPFHDEVEVLAAANDTEYGLVSFVYTRDLDRALRVAEALETGMVGLNQGVVSNPAAPFGGIKASGLGREGGREGIEEYLETKYIGIAVPSTS</sequence>
<dbReference type="InterPro" id="IPR016163">
    <property type="entry name" value="Ald_DH_C"/>
</dbReference>
<keyword evidence="1 3" id="KW-0560">Oxidoreductase</keyword>
<dbReference type="PANTHER" id="PTHR43353">
    <property type="entry name" value="SUCCINATE-SEMIALDEHYDE DEHYDROGENASE, MITOCHONDRIAL"/>
    <property type="match status" value="1"/>
</dbReference>
<protein>
    <submittedName>
        <fullName evidence="5">NAD-dependent succinate-semialdehyde dehydrogenase</fullName>
    </submittedName>
</protein>
<dbReference type="Gene3D" id="3.40.605.10">
    <property type="entry name" value="Aldehyde Dehydrogenase, Chain A, domain 1"/>
    <property type="match status" value="1"/>
</dbReference>
<feature type="domain" description="Aldehyde dehydrogenase" evidence="4">
    <location>
        <begin position="25"/>
        <end position="485"/>
    </location>
</feature>
<dbReference type="PROSITE" id="PS00687">
    <property type="entry name" value="ALDEHYDE_DEHYDR_GLU"/>
    <property type="match status" value="1"/>
</dbReference>
<dbReference type="PANTHER" id="PTHR43353:SF5">
    <property type="entry name" value="SUCCINATE-SEMIALDEHYDE DEHYDROGENASE, MITOCHONDRIAL"/>
    <property type="match status" value="1"/>
</dbReference>
<organism evidence="5 6">
    <name type="scientific">Georgenia halotolerans</name>
    <dbReference type="NCBI Taxonomy" id="3028317"/>
    <lineage>
        <taxon>Bacteria</taxon>
        <taxon>Bacillati</taxon>
        <taxon>Actinomycetota</taxon>
        <taxon>Actinomycetes</taxon>
        <taxon>Micrococcales</taxon>
        <taxon>Bogoriellaceae</taxon>
        <taxon>Georgenia</taxon>
    </lineage>
</organism>
<reference evidence="5" key="1">
    <citation type="submission" date="2023-02" db="EMBL/GenBank/DDBJ databases">
        <title>Georgenia sp.10Sc9-8, isolated from a soil sample collected from the Taklamakan desert.</title>
        <authorList>
            <person name="Liu S."/>
        </authorList>
    </citation>
    <scope>NUCLEOTIDE SEQUENCE</scope>
    <source>
        <strain evidence="5">10Sc9-8</strain>
    </source>
</reference>
<comment type="caution">
    <text evidence="5">The sequence shown here is derived from an EMBL/GenBank/DDBJ whole genome shotgun (WGS) entry which is preliminary data.</text>
</comment>
<evidence type="ECO:0000256" key="3">
    <source>
        <dbReference type="RuleBase" id="RU003345"/>
    </source>
</evidence>
<dbReference type="Gene3D" id="3.40.309.10">
    <property type="entry name" value="Aldehyde Dehydrogenase, Chain A, domain 2"/>
    <property type="match status" value="1"/>
</dbReference>
<proteinExistence type="inferred from homology"/>
<dbReference type="InterPro" id="IPR050740">
    <property type="entry name" value="Aldehyde_DH_Superfamily"/>
</dbReference>
<comment type="similarity">
    <text evidence="3">Belongs to the aldehyde dehydrogenase family.</text>
</comment>
<accession>A0ABT5U4E9</accession>
<dbReference type="SUPFAM" id="SSF53720">
    <property type="entry name" value="ALDH-like"/>
    <property type="match status" value="1"/>
</dbReference>
<keyword evidence="6" id="KW-1185">Reference proteome</keyword>
<name>A0ABT5U4E9_9MICO</name>
<gene>
    <name evidence="5" type="ORF">PU560_16160</name>
</gene>
<evidence type="ECO:0000256" key="1">
    <source>
        <dbReference type="ARBA" id="ARBA00023002"/>
    </source>
</evidence>
<dbReference type="Proteomes" id="UP001165561">
    <property type="component" value="Unassembled WGS sequence"/>
</dbReference>
<evidence type="ECO:0000259" key="4">
    <source>
        <dbReference type="Pfam" id="PF00171"/>
    </source>
</evidence>
<dbReference type="InterPro" id="IPR016161">
    <property type="entry name" value="Ald_DH/histidinol_DH"/>
</dbReference>
<evidence type="ECO:0000256" key="2">
    <source>
        <dbReference type="PROSITE-ProRule" id="PRU10007"/>
    </source>
</evidence>
<dbReference type="InterPro" id="IPR016162">
    <property type="entry name" value="Ald_DH_N"/>
</dbReference>
<dbReference type="InterPro" id="IPR015590">
    <property type="entry name" value="Aldehyde_DH_dom"/>
</dbReference>
<dbReference type="CDD" id="cd07103">
    <property type="entry name" value="ALDH_F5_SSADH_GabD"/>
    <property type="match status" value="1"/>
</dbReference>
<dbReference type="InterPro" id="IPR029510">
    <property type="entry name" value="Ald_DH_CS_GLU"/>
</dbReference>